<keyword evidence="4" id="KW-1185">Reference proteome</keyword>
<name>A0A7L0TM03_CHOAC</name>
<dbReference type="GO" id="GO:0003723">
    <property type="term" value="F:RNA binding"/>
    <property type="evidence" value="ECO:0007669"/>
    <property type="project" value="UniProtKB-UniRule"/>
</dbReference>
<keyword evidence="3" id="KW-0808">Transferase</keyword>
<reference evidence="3 4" key="1">
    <citation type="submission" date="2019-09" db="EMBL/GenBank/DDBJ databases">
        <title>Bird 10,000 Genomes (B10K) Project - Family phase.</title>
        <authorList>
            <person name="Zhang G."/>
        </authorList>
    </citation>
    <scope>NUCLEOTIDE SEQUENCE [LARGE SCALE GENOMIC DNA]</scope>
    <source>
        <strain evidence="3">B10K-DU-008-62</strain>
        <tissue evidence="3">Mixed tissue sample</tissue>
    </source>
</reference>
<organism evidence="3 4">
    <name type="scientific">Chordeiles acutipennis</name>
    <name type="common">Lesser nighthawk</name>
    <name type="synonym">Caprimulgus acutipennis</name>
    <dbReference type="NCBI Taxonomy" id="118183"/>
    <lineage>
        <taxon>Eukaryota</taxon>
        <taxon>Metazoa</taxon>
        <taxon>Chordata</taxon>
        <taxon>Craniata</taxon>
        <taxon>Vertebrata</taxon>
        <taxon>Euteleostomi</taxon>
        <taxon>Archelosauria</taxon>
        <taxon>Archosauria</taxon>
        <taxon>Dinosauria</taxon>
        <taxon>Saurischia</taxon>
        <taxon>Theropoda</taxon>
        <taxon>Coelurosauria</taxon>
        <taxon>Aves</taxon>
        <taxon>Neognathae</taxon>
        <taxon>Neoaves</taxon>
        <taxon>Strisores</taxon>
        <taxon>Caprimulgiformes</taxon>
        <taxon>Caprimulgidae</taxon>
        <taxon>Chordeilinae</taxon>
        <taxon>Chordeiles</taxon>
    </lineage>
</organism>
<evidence type="ECO:0000313" key="3">
    <source>
        <dbReference type="EMBL" id="NXL55697.1"/>
    </source>
</evidence>
<proteinExistence type="predicted"/>
<feature type="domain" description="DRBM" evidence="2">
    <location>
        <begin position="25"/>
        <end position="93"/>
    </location>
</feature>
<keyword evidence="1" id="KW-0694">RNA-binding</keyword>
<evidence type="ECO:0000259" key="2">
    <source>
        <dbReference type="PROSITE" id="PS50137"/>
    </source>
</evidence>
<dbReference type="InterPro" id="IPR014720">
    <property type="entry name" value="dsRBD_dom"/>
</dbReference>
<evidence type="ECO:0000313" key="4">
    <source>
        <dbReference type="Proteomes" id="UP000568556"/>
    </source>
</evidence>
<gene>
    <name evidence="3" type="primary">Eif2ak2</name>
    <name evidence="3" type="ORF">CHOACU_R14950</name>
</gene>
<dbReference type="AlphaFoldDB" id="A0A7L0TM03"/>
<dbReference type="EMBL" id="VXAQ01000015">
    <property type="protein sequence ID" value="NXL55697.1"/>
    <property type="molecule type" value="Genomic_DNA"/>
</dbReference>
<feature type="non-terminal residue" evidence="3">
    <location>
        <position position="1"/>
    </location>
</feature>
<dbReference type="OrthoDB" id="341578at2759"/>
<dbReference type="Pfam" id="PF00035">
    <property type="entry name" value="dsrm"/>
    <property type="match status" value="1"/>
</dbReference>
<dbReference type="PROSITE" id="PS50137">
    <property type="entry name" value="DS_RBD"/>
    <property type="match status" value="1"/>
</dbReference>
<protein>
    <submittedName>
        <fullName evidence="3">E2AK2 kinase</fullName>
    </submittedName>
</protein>
<dbReference type="SUPFAM" id="SSF54768">
    <property type="entry name" value="dsRNA-binding domain-like"/>
    <property type="match status" value="1"/>
</dbReference>
<feature type="non-terminal residue" evidence="3">
    <location>
        <position position="96"/>
    </location>
</feature>
<sequence>ETPSSMKAAELMTTPVNLSSALGSDYVSLLNIYSQKTSHIVDYPNKRRTGDAHAPMFSCSCTISGFVYGIGTGPSLATAKQAAAKQAFEKLTKEGA</sequence>
<dbReference type="SMART" id="SM00358">
    <property type="entry name" value="DSRM"/>
    <property type="match status" value="1"/>
</dbReference>
<keyword evidence="3" id="KW-0418">Kinase</keyword>
<evidence type="ECO:0000256" key="1">
    <source>
        <dbReference type="PROSITE-ProRule" id="PRU00266"/>
    </source>
</evidence>
<dbReference type="GO" id="GO:0016301">
    <property type="term" value="F:kinase activity"/>
    <property type="evidence" value="ECO:0007669"/>
    <property type="project" value="UniProtKB-KW"/>
</dbReference>
<comment type="caution">
    <text evidence="3">The sequence shown here is derived from an EMBL/GenBank/DDBJ whole genome shotgun (WGS) entry which is preliminary data.</text>
</comment>
<accession>A0A7L0TM03</accession>
<dbReference type="Gene3D" id="3.30.160.20">
    <property type="match status" value="1"/>
</dbReference>
<dbReference type="Proteomes" id="UP000568556">
    <property type="component" value="Unassembled WGS sequence"/>
</dbReference>